<evidence type="ECO:0000259" key="1">
    <source>
        <dbReference type="Pfam" id="PF13460"/>
    </source>
</evidence>
<name>A0AA37BK20_9ACTN</name>
<organism evidence="2 3">
    <name type="scientific">Planomonospora parontospora</name>
    <dbReference type="NCBI Taxonomy" id="58119"/>
    <lineage>
        <taxon>Bacteria</taxon>
        <taxon>Bacillati</taxon>
        <taxon>Actinomycetota</taxon>
        <taxon>Actinomycetes</taxon>
        <taxon>Streptosporangiales</taxon>
        <taxon>Streptosporangiaceae</taxon>
        <taxon>Planomonospora</taxon>
    </lineage>
</organism>
<dbReference type="InterPro" id="IPR036291">
    <property type="entry name" value="NAD(P)-bd_dom_sf"/>
</dbReference>
<evidence type="ECO:0000313" key="2">
    <source>
        <dbReference type="EMBL" id="GGK82872.1"/>
    </source>
</evidence>
<gene>
    <name evidence="2" type="ORF">GCM10010126_47830</name>
</gene>
<evidence type="ECO:0000313" key="3">
    <source>
        <dbReference type="Proteomes" id="UP000627984"/>
    </source>
</evidence>
<dbReference type="Pfam" id="PF13460">
    <property type="entry name" value="NAD_binding_10"/>
    <property type="match status" value="1"/>
</dbReference>
<dbReference type="Gene3D" id="3.40.50.720">
    <property type="entry name" value="NAD(P)-binding Rossmann-like Domain"/>
    <property type="match status" value="1"/>
</dbReference>
<dbReference type="PANTHER" id="PTHR43162:SF1">
    <property type="entry name" value="PRESTALK A DIFFERENTIATION PROTEIN A"/>
    <property type="match status" value="1"/>
</dbReference>
<reference evidence="2" key="2">
    <citation type="submission" date="2022-09" db="EMBL/GenBank/DDBJ databases">
        <authorList>
            <person name="Sun Q."/>
            <person name="Ohkuma M."/>
        </authorList>
    </citation>
    <scope>NUCLEOTIDE SEQUENCE</scope>
    <source>
        <strain evidence="2">JCM 3093</strain>
    </source>
</reference>
<dbReference type="PANTHER" id="PTHR43162">
    <property type="match status" value="1"/>
</dbReference>
<dbReference type="EMBL" id="BMQD01000015">
    <property type="protein sequence ID" value="GGK82872.1"/>
    <property type="molecule type" value="Genomic_DNA"/>
</dbReference>
<dbReference type="InterPro" id="IPR051604">
    <property type="entry name" value="Ergot_Alk_Oxidoreductase"/>
</dbReference>
<comment type="caution">
    <text evidence="2">The sequence shown here is derived from an EMBL/GenBank/DDBJ whole genome shotgun (WGS) entry which is preliminary data.</text>
</comment>
<dbReference type="AlphaFoldDB" id="A0AA37BK20"/>
<protein>
    <submittedName>
        <fullName evidence="2">Nucleotide-diphosphate-sugar epimerase</fullName>
    </submittedName>
</protein>
<dbReference type="Gene3D" id="3.90.25.10">
    <property type="entry name" value="UDP-galactose 4-epimerase, domain 1"/>
    <property type="match status" value="1"/>
</dbReference>
<reference evidence="2" key="1">
    <citation type="journal article" date="2014" name="Int. J. Syst. Evol. Microbiol.">
        <title>Complete genome sequence of Corynebacterium casei LMG S-19264T (=DSM 44701T), isolated from a smear-ripened cheese.</title>
        <authorList>
            <consortium name="US DOE Joint Genome Institute (JGI-PGF)"/>
            <person name="Walter F."/>
            <person name="Albersmeier A."/>
            <person name="Kalinowski J."/>
            <person name="Ruckert C."/>
        </authorList>
    </citation>
    <scope>NUCLEOTIDE SEQUENCE</scope>
    <source>
        <strain evidence="2">JCM 3093</strain>
    </source>
</reference>
<dbReference type="Proteomes" id="UP000627984">
    <property type="component" value="Unassembled WGS sequence"/>
</dbReference>
<dbReference type="RefSeq" id="WP_191896706.1">
    <property type="nucleotide sequence ID" value="NZ_BMQD01000015.1"/>
</dbReference>
<dbReference type="InterPro" id="IPR016040">
    <property type="entry name" value="NAD(P)-bd_dom"/>
</dbReference>
<feature type="domain" description="NAD(P)-binding" evidence="1">
    <location>
        <begin position="11"/>
        <end position="171"/>
    </location>
</feature>
<dbReference type="SUPFAM" id="SSF51735">
    <property type="entry name" value="NAD(P)-binding Rossmann-fold domains"/>
    <property type="match status" value="1"/>
</dbReference>
<sequence>MPQQHGVLVTGATGTVGREVLSLLPAAGARVRMLTRDPAAARPPAGVDVAQGDLRDPRSVRAALRGVRAVFLVWPFATAEGLPAVIEAIAGNARRVVYLSSAAVRDHERLAERLIERSGLEWTFLRPHAFAANALRWAEQIRAEGVVREPYGAAAMPPIHERDIAAVAARTLIGDGYLGAAYELTGPESLTQAEQVRVIGEVTGRPARWEETPPETARRRMLDRGWPPAVVEDVLRAQARLVAEPRAATSAVEEITGTPARSFRSWTAEHARAFTAP</sequence>
<accession>A0AA37BK20</accession>
<proteinExistence type="predicted"/>